<sequence>MTFCSIFVFPNNKLYAVKFDGETQDEYQKAFNQWQDVEYLHDFFEEHKADLENGFYNCPSVDEAIAQTLKESREFEQRIRALCKQEKNNLNDVIFRPLNKKETKIELQQNKAYGMGNSRSWLRLYAIRLSQSIYFVTGSAIKLTATMSEREHTKKELEKLTKVAQDLKDEGIIEEDDFGYLEIQNQ</sequence>
<accession>A0A1G6QWS2</accession>
<protein>
    <submittedName>
        <fullName evidence="1">Uncharacterized protein</fullName>
    </submittedName>
</protein>
<gene>
    <name evidence="1" type="ORF">SAMN04487894_10557</name>
</gene>
<keyword evidence="2" id="KW-1185">Reference proteome</keyword>
<evidence type="ECO:0000313" key="2">
    <source>
        <dbReference type="Proteomes" id="UP000198757"/>
    </source>
</evidence>
<dbReference type="Proteomes" id="UP000198757">
    <property type="component" value="Unassembled WGS sequence"/>
</dbReference>
<proteinExistence type="predicted"/>
<reference evidence="2" key="1">
    <citation type="submission" date="2016-10" db="EMBL/GenBank/DDBJ databases">
        <authorList>
            <person name="Varghese N."/>
            <person name="Submissions S."/>
        </authorList>
    </citation>
    <scope>NUCLEOTIDE SEQUENCE [LARGE SCALE GENOMIC DNA]</scope>
    <source>
        <strain evidence="2">DSM 25811 / CCM 8410 / LMG 26954 / E90</strain>
    </source>
</reference>
<dbReference type="STRING" id="1285928.SAMN04487894_10557"/>
<evidence type="ECO:0000313" key="1">
    <source>
        <dbReference type="EMBL" id="SDC96909.1"/>
    </source>
</evidence>
<dbReference type="EMBL" id="FMZO01000005">
    <property type="protein sequence ID" value="SDC96909.1"/>
    <property type="molecule type" value="Genomic_DNA"/>
</dbReference>
<organism evidence="1 2">
    <name type="scientific">Niabella drilacis (strain DSM 25811 / CCM 8410 / CCUG 62505 / LMG 26954 / E90)</name>
    <dbReference type="NCBI Taxonomy" id="1285928"/>
    <lineage>
        <taxon>Bacteria</taxon>
        <taxon>Pseudomonadati</taxon>
        <taxon>Bacteroidota</taxon>
        <taxon>Chitinophagia</taxon>
        <taxon>Chitinophagales</taxon>
        <taxon>Chitinophagaceae</taxon>
        <taxon>Niabella</taxon>
    </lineage>
</organism>
<dbReference type="RefSeq" id="WP_090390061.1">
    <property type="nucleotide sequence ID" value="NZ_FMZO01000005.1"/>
</dbReference>
<dbReference type="OrthoDB" id="1067077at2"/>
<dbReference type="AlphaFoldDB" id="A0A1G6QWS2"/>
<name>A0A1G6QWS2_NIADE</name>